<feature type="DNA-binding region" description="Homeobox" evidence="5">
    <location>
        <begin position="130"/>
        <end position="189"/>
    </location>
</feature>
<accession>A0A2A2JVK1</accession>
<dbReference type="GO" id="GO:0000977">
    <property type="term" value="F:RNA polymerase II transcription regulatory region sequence-specific DNA binding"/>
    <property type="evidence" value="ECO:0007669"/>
    <property type="project" value="TreeGrafter"/>
</dbReference>
<dbReference type="PROSITE" id="PS50071">
    <property type="entry name" value="HOMEOBOX_2"/>
    <property type="match status" value="1"/>
</dbReference>
<evidence type="ECO:0000256" key="7">
    <source>
        <dbReference type="SAM" id="MobiDB-lite"/>
    </source>
</evidence>
<dbReference type="EMBL" id="LIAE01010199">
    <property type="protein sequence ID" value="PAV65697.1"/>
    <property type="molecule type" value="Genomic_DNA"/>
</dbReference>
<dbReference type="InterPro" id="IPR017970">
    <property type="entry name" value="Homeobox_CS"/>
</dbReference>
<dbReference type="AlphaFoldDB" id="A0A2A2JVK1"/>
<dbReference type="InterPro" id="IPR009057">
    <property type="entry name" value="Homeodomain-like_sf"/>
</dbReference>
<feature type="compositionally biased region" description="Low complexity" evidence="7">
    <location>
        <begin position="382"/>
        <end position="404"/>
    </location>
</feature>
<dbReference type="OrthoDB" id="6159439at2759"/>
<comment type="caution">
    <text evidence="9">The sequence shown here is derived from an EMBL/GenBank/DDBJ whole genome shotgun (WGS) entry which is preliminary data.</text>
</comment>
<dbReference type="InterPro" id="IPR050649">
    <property type="entry name" value="Paired_Homeobox_TFs"/>
</dbReference>
<feature type="region of interest" description="Disordered" evidence="7">
    <location>
        <begin position="294"/>
        <end position="315"/>
    </location>
</feature>
<keyword evidence="4 5" id="KW-0539">Nucleus</keyword>
<evidence type="ECO:0000259" key="8">
    <source>
        <dbReference type="PROSITE" id="PS50071"/>
    </source>
</evidence>
<dbReference type="Proteomes" id="UP000218231">
    <property type="component" value="Unassembled WGS sequence"/>
</dbReference>
<dbReference type="Gene3D" id="1.10.10.60">
    <property type="entry name" value="Homeodomain-like"/>
    <property type="match status" value="1"/>
</dbReference>
<feature type="region of interest" description="Disordered" evidence="7">
    <location>
        <begin position="103"/>
        <end position="133"/>
    </location>
</feature>
<evidence type="ECO:0000256" key="5">
    <source>
        <dbReference type="PROSITE-ProRule" id="PRU00108"/>
    </source>
</evidence>
<evidence type="ECO:0000256" key="1">
    <source>
        <dbReference type="ARBA" id="ARBA00004123"/>
    </source>
</evidence>
<dbReference type="PANTHER" id="PTHR24329:SF543">
    <property type="entry name" value="FI01017P-RELATED"/>
    <property type="match status" value="1"/>
</dbReference>
<feature type="compositionally biased region" description="Polar residues" evidence="7">
    <location>
        <begin position="417"/>
        <end position="437"/>
    </location>
</feature>
<evidence type="ECO:0000313" key="9">
    <source>
        <dbReference type="EMBL" id="PAV65697.1"/>
    </source>
</evidence>
<keyword evidence="3 5" id="KW-0371">Homeobox</keyword>
<dbReference type="Pfam" id="PF00046">
    <property type="entry name" value="Homeodomain"/>
    <property type="match status" value="1"/>
</dbReference>
<feature type="region of interest" description="Disordered" evidence="7">
    <location>
        <begin position="381"/>
        <end position="437"/>
    </location>
</feature>
<proteinExistence type="predicted"/>
<comment type="subcellular location">
    <subcellularLocation>
        <location evidence="1 5 6">Nucleus</location>
    </subcellularLocation>
</comment>
<dbReference type="FunFam" id="1.10.10.60:FF:000291">
    <property type="entry name" value="ALX homeobox protein 1"/>
    <property type="match status" value="1"/>
</dbReference>
<feature type="compositionally biased region" description="Low complexity" evidence="7">
    <location>
        <begin position="294"/>
        <end position="312"/>
    </location>
</feature>
<sequence>MPEATSAPSPPMVDRSDILSSKQLQAFPMMAHLVKPSPDMAVMQKQIFEQLQAQLLKQQHALPFTSPFAISSLTKKDIKEEDEQHKDAAGNLLDNLTVPSVSAAVGGDGREPLGSPDGSTSPDENGKRKQRRYRTTFSAYQLDELEKVFARTHYPDVFTREDLASRVQLTEARVQVWFQNRRAKYRKQEKSSHHPYPVPAHLGGPMAEAAAMPYSLCSVNNDILAAINQQAAMQNALAESFLMSNNPVAMANIMAARAATVSAPSSAGPSPTITIAPSIPVVTSPTITSSSNLLNIPNGSTCPSSPTTTPHSVNPLATSPLFLPFGGASPAEAMNMMLSMPPQQMLYMSQMSRALETFRQQLSTTLLPPQTVAAALASSIQPPVSAGNSPAAPASSPSSSTPSSSRRHSGASPIPQAHQNSPDPSSEGRNSPLQQPAITAAASFDFFSLMKTPQ</sequence>
<keyword evidence="10" id="KW-1185">Reference proteome</keyword>
<dbReference type="SMART" id="SM00389">
    <property type="entry name" value="HOX"/>
    <property type="match status" value="1"/>
</dbReference>
<evidence type="ECO:0000313" key="10">
    <source>
        <dbReference type="Proteomes" id="UP000218231"/>
    </source>
</evidence>
<evidence type="ECO:0000256" key="6">
    <source>
        <dbReference type="RuleBase" id="RU000682"/>
    </source>
</evidence>
<protein>
    <recommendedName>
        <fullName evidence="8">Homeobox domain-containing protein</fullName>
    </recommendedName>
</protein>
<organism evidence="9 10">
    <name type="scientific">Diploscapter pachys</name>
    <dbReference type="NCBI Taxonomy" id="2018661"/>
    <lineage>
        <taxon>Eukaryota</taxon>
        <taxon>Metazoa</taxon>
        <taxon>Ecdysozoa</taxon>
        <taxon>Nematoda</taxon>
        <taxon>Chromadorea</taxon>
        <taxon>Rhabditida</taxon>
        <taxon>Rhabditina</taxon>
        <taxon>Rhabditomorpha</taxon>
        <taxon>Rhabditoidea</taxon>
        <taxon>Rhabditidae</taxon>
        <taxon>Diploscapter</taxon>
    </lineage>
</organism>
<dbReference type="GO" id="GO:0000981">
    <property type="term" value="F:DNA-binding transcription factor activity, RNA polymerase II-specific"/>
    <property type="evidence" value="ECO:0007669"/>
    <property type="project" value="InterPro"/>
</dbReference>
<evidence type="ECO:0000256" key="2">
    <source>
        <dbReference type="ARBA" id="ARBA00023125"/>
    </source>
</evidence>
<dbReference type="PROSITE" id="PS00027">
    <property type="entry name" value="HOMEOBOX_1"/>
    <property type="match status" value="1"/>
</dbReference>
<reference evidence="9 10" key="1">
    <citation type="journal article" date="2017" name="Curr. Biol.">
        <title>Genome architecture and evolution of a unichromosomal asexual nematode.</title>
        <authorList>
            <person name="Fradin H."/>
            <person name="Zegar C."/>
            <person name="Gutwein M."/>
            <person name="Lucas J."/>
            <person name="Kovtun M."/>
            <person name="Corcoran D."/>
            <person name="Baugh L.R."/>
            <person name="Kiontke K."/>
            <person name="Gunsalus K."/>
            <person name="Fitch D.H."/>
            <person name="Piano F."/>
        </authorList>
    </citation>
    <scope>NUCLEOTIDE SEQUENCE [LARGE SCALE GENOMIC DNA]</scope>
    <source>
        <strain evidence="9">PF1309</strain>
    </source>
</reference>
<gene>
    <name evidence="9" type="ORF">WR25_17216</name>
</gene>
<evidence type="ECO:0000256" key="4">
    <source>
        <dbReference type="ARBA" id="ARBA00023242"/>
    </source>
</evidence>
<keyword evidence="2 5" id="KW-0238">DNA-binding</keyword>
<dbReference type="SUPFAM" id="SSF46689">
    <property type="entry name" value="Homeodomain-like"/>
    <property type="match status" value="1"/>
</dbReference>
<dbReference type="InterPro" id="IPR001356">
    <property type="entry name" value="HD"/>
</dbReference>
<dbReference type="PANTHER" id="PTHR24329">
    <property type="entry name" value="HOMEOBOX PROTEIN ARISTALESS"/>
    <property type="match status" value="1"/>
</dbReference>
<evidence type="ECO:0000256" key="3">
    <source>
        <dbReference type="ARBA" id="ARBA00023155"/>
    </source>
</evidence>
<feature type="domain" description="Homeobox" evidence="8">
    <location>
        <begin position="128"/>
        <end position="188"/>
    </location>
</feature>
<dbReference type="GO" id="GO:0005634">
    <property type="term" value="C:nucleus"/>
    <property type="evidence" value="ECO:0007669"/>
    <property type="project" value="UniProtKB-SubCell"/>
</dbReference>
<dbReference type="STRING" id="2018661.A0A2A2JVK1"/>
<dbReference type="CDD" id="cd00086">
    <property type="entry name" value="homeodomain"/>
    <property type="match status" value="1"/>
</dbReference>
<name>A0A2A2JVK1_9BILA</name>